<name>A0AAV7XYF9_9NEOP</name>
<feature type="region of interest" description="Disordered" evidence="1">
    <location>
        <begin position="120"/>
        <end position="139"/>
    </location>
</feature>
<reference evidence="2" key="1">
    <citation type="submission" date="2022-12" db="EMBL/GenBank/DDBJ databases">
        <title>Chromosome-level genome assembly of the bean flower thrips Megalurothrips usitatus.</title>
        <authorList>
            <person name="Ma L."/>
            <person name="Liu Q."/>
            <person name="Li H."/>
            <person name="Cai W."/>
        </authorList>
    </citation>
    <scope>NUCLEOTIDE SEQUENCE</scope>
    <source>
        <strain evidence="2">Cailab_2022a</strain>
    </source>
</reference>
<feature type="region of interest" description="Disordered" evidence="1">
    <location>
        <begin position="161"/>
        <end position="199"/>
    </location>
</feature>
<dbReference type="Proteomes" id="UP001075354">
    <property type="component" value="Chromosome 2"/>
</dbReference>
<accession>A0AAV7XYF9</accession>
<sequence>MGRPNSGGGGVKAVIYWPDAKQVSRIYMWGPEGAATSIKSSGSWHRAIVRLISSDQNALTECEESVAEEIDGLSEREEKAGRGKRKRASVRNNATANQVGQAFGERPKTQGFVAELDKDRKVQKKISKRHQDDAGEDVSWQVLKESKDARKRLFSELGDDEEDVQKINSENENNLEISDGSIREDGTDDDEPAETASDSDQIVKELREAAKESASNFFSVITKNFFKPGSDTCKYVEIVEIPKDVPKVDFSKGTNVFVPVSEKNKIKVNGGGDPAKMARLGLIALYGRDILKSAKGHRSGSKAMRADVLRALLCPEGNPCVKIAHDFTFSVVN</sequence>
<dbReference type="EMBL" id="JAPTSV010000002">
    <property type="protein sequence ID" value="KAJ1530163.1"/>
    <property type="molecule type" value="Genomic_DNA"/>
</dbReference>
<feature type="compositionally biased region" description="Low complexity" evidence="1">
    <location>
        <begin position="167"/>
        <end position="178"/>
    </location>
</feature>
<evidence type="ECO:0000313" key="3">
    <source>
        <dbReference type="Proteomes" id="UP001075354"/>
    </source>
</evidence>
<comment type="caution">
    <text evidence="2">The sequence shown here is derived from an EMBL/GenBank/DDBJ whole genome shotgun (WGS) entry which is preliminary data.</text>
</comment>
<dbReference type="AlphaFoldDB" id="A0AAV7XYF9"/>
<feature type="region of interest" description="Disordered" evidence="1">
    <location>
        <begin position="68"/>
        <end position="111"/>
    </location>
</feature>
<protein>
    <submittedName>
        <fullName evidence="2">Uncharacterized protein</fullName>
    </submittedName>
</protein>
<keyword evidence="3" id="KW-1185">Reference proteome</keyword>
<organism evidence="2 3">
    <name type="scientific">Megalurothrips usitatus</name>
    <name type="common">bean blossom thrips</name>
    <dbReference type="NCBI Taxonomy" id="439358"/>
    <lineage>
        <taxon>Eukaryota</taxon>
        <taxon>Metazoa</taxon>
        <taxon>Ecdysozoa</taxon>
        <taxon>Arthropoda</taxon>
        <taxon>Hexapoda</taxon>
        <taxon>Insecta</taxon>
        <taxon>Pterygota</taxon>
        <taxon>Neoptera</taxon>
        <taxon>Paraneoptera</taxon>
        <taxon>Thysanoptera</taxon>
        <taxon>Terebrantia</taxon>
        <taxon>Thripoidea</taxon>
        <taxon>Thripidae</taxon>
        <taxon>Megalurothrips</taxon>
    </lineage>
</organism>
<evidence type="ECO:0000313" key="2">
    <source>
        <dbReference type="EMBL" id="KAJ1530163.1"/>
    </source>
</evidence>
<gene>
    <name evidence="2" type="ORF">ONE63_005094</name>
</gene>
<proteinExistence type="predicted"/>
<feature type="compositionally biased region" description="Polar residues" evidence="1">
    <location>
        <begin position="90"/>
        <end position="100"/>
    </location>
</feature>
<evidence type="ECO:0000256" key="1">
    <source>
        <dbReference type="SAM" id="MobiDB-lite"/>
    </source>
</evidence>